<reference evidence="2 3" key="1">
    <citation type="journal article" date="2016" name="Antonie Van Leeuwenhoek">
        <title>Dongia soli sp. nov., isolated from soil from Dokdo, Korea.</title>
        <authorList>
            <person name="Kim D.U."/>
            <person name="Lee H."/>
            <person name="Kim H."/>
            <person name="Kim S.G."/>
            <person name="Ka J.O."/>
        </authorList>
    </citation>
    <scope>NUCLEOTIDE SEQUENCE [LARGE SCALE GENOMIC DNA]</scope>
    <source>
        <strain evidence="2 3">D78</strain>
    </source>
</reference>
<feature type="transmembrane region" description="Helical" evidence="1">
    <location>
        <begin position="114"/>
        <end position="135"/>
    </location>
</feature>
<name>A0ABU5E9V6_9PROT</name>
<dbReference type="EMBL" id="JAXCLW010000002">
    <property type="protein sequence ID" value="MDY0882844.1"/>
    <property type="molecule type" value="Genomic_DNA"/>
</dbReference>
<comment type="caution">
    <text evidence="2">The sequence shown here is derived from an EMBL/GenBank/DDBJ whole genome shotgun (WGS) entry which is preliminary data.</text>
</comment>
<feature type="transmembrane region" description="Helical" evidence="1">
    <location>
        <begin position="81"/>
        <end position="107"/>
    </location>
</feature>
<accession>A0ABU5E9V6</accession>
<keyword evidence="1" id="KW-0472">Membrane</keyword>
<gene>
    <name evidence="2" type="ORF">SMD27_08315</name>
</gene>
<keyword evidence="1" id="KW-1133">Transmembrane helix</keyword>
<dbReference type="PANTHER" id="PTHR40106">
    <property type="entry name" value="INNER MEMBRANE PROTEIN RCLC"/>
    <property type="match status" value="1"/>
</dbReference>
<evidence type="ECO:0000256" key="1">
    <source>
        <dbReference type="SAM" id="Phobius"/>
    </source>
</evidence>
<evidence type="ECO:0000313" key="3">
    <source>
        <dbReference type="Proteomes" id="UP001279642"/>
    </source>
</evidence>
<organism evidence="2 3">
    <name type="scientific">Dongia soli</name>
    <dbReference type="NCBI Taxonomy" id="600628"/>
    <lineage>
        <taxon>Bacteria</taxon>
        <taxon>Pseudomonadati</taxon>
        <taxon>Pseudomonadota</taxon>
        <taxon>Alphaproteobacteria</taxon>
        <taxon>Rhodospirillales</taxon>
        <taxon>Dongiaceae</taxon>
        <taxon>Dongia</taxon>
    </lineage>
</organism>
<feature type="transmembrane region" description="Helical" evidence="1">
    <location>
        <begin position="43"/>
        <end position="61"/>
    </location>
</feature>
<keyword evidence="3" id="KW-1185">Reference proteome</keyword>
<dbReference type="InterPro" id="IPR007339">
    <property type="entry name" value="RclC-like"/>
</dbReference>
<feature type="transmembrane region" description="Helical" evidence="1">
    <location>
        <begin position="147"/>
        <end position="172"/>
    </location>
</feature>
<protein>
    <submittedName>
        <fullName evidence="2">DUF417 family protein</fullName>
    </submittedName>
</protein>
<dbReference type="PANTHER" id="PTHR40106:SF1">
    <property type="entry name" value="INNER MEMBRANE PROTEIN RCLC"/>
    <property type="match status" value="1"/>
</dbReference>
<proteinExistence type="predicted"/>
<dbReference type="Proteomes" id="UP001279642">
    <property type="component" value="Unassembled WGS sequence"/>
</dbReference>
<sequence>MAIIPSVDRNSPAAEATFTVHPPVSYATVLDRGLASIEPLTRAGLYLSLAVIYFWFGGMKFTGYEAQGLVPLVSNSPLLSWFYDIFSVRGFSTFLGFLELSIGLLVLAGLVRPLAGALGGLLSAGLFVTTLSFMASTPGVFEPTLGFPAITVAPGQFLLKDLGLLAVSLWIATDAARRLRAQ</sequence>
<dbReference type="RefSeq" id="WP_320507903.1">
    <property type="nucleotide sequence ID" value="NZ_JAXCLW010000002.1"/>
</dbReference>
<keyword evidence="1" id="KW-0812">Transmembrane</keyword>
<dbReference type="Pfam" id="PF04224">
    <property type="entry name" value="DUF417"/>
    <property type="match status" value="1"/>
</dbReference>
<evidence type="ECO:0000313" key="2">
    <source>
        <dbReference type="EMBL" id="MDY0882844.1"/>
    </source>
</evidence>